<feature type="transmembrane region" description="Helical" evidence="1">
    <location>
        <begin position="169"/>
        <end position="190"/>
    </location>
</feature>
<feature type="transmembrane region" description="Helical" evidence="1">
    <location>
        <begin position="77"/>
        <end position="101"/>
    </location>
</feature>
<feature type="transmembrane region" description="Helical" evidence="1">
    <location>
        <begin position="133"/>
        <end position="157"/>
    </location>
</feature>
<feature type="transmembrane region" description="Helical" evidence="1">
    <location>
        <begin position="43"/>
        <end position="65"/>
    </location>
</feature>
<proteinExistence type="predicted"/>
<protein>
    <recommendedName>
        <fullName evidence="4">Transmembrane protein</fullName>
    </recommendedName>
</protein>
<keyword evidence="3" id="KW-1185">Reference proteome</keyword>
<dbReference type="Proteomes" id="UP001390339">
    <property type="component" value="Unassembled WGS sequence"/>
</dbReference>
<evidence type="ECO:0000256" key="1">
    <source>
        <dbReference type="SAM" id="Phobius"/>
    </source>
</evidence>
<evidence type="ECO:0008006" key="4">
    <source>
        <dbReference type="Google" id="ProtNLM"/>
    </source>
</evidence>
<dbReference type="EMBL" id="JAPCWZ010000010">
    <property type="protein sequence ID" value="KAK8848675.1"/>
    <property type="molecule type" value="Genomic_DNA"/>
</dbReference>
<comment type="caution">
    <text evidence="2">The sequence shown here is derived from an EMBL/GenBank/DDBJ whole genome shotgun (WGS) entry which is preliminary data.</text>
</comment>
<evidence type="ECO:0000313" key="2">
    <source>
        <dbReference type="EMBL" id="KAK8848675.1"/>
    </source>
</evidence>
<organism evidence="2 3">
    <name type="scientific">Apiospora arundinis</name>
    <dbReference type="NCBI Taxonomy" id="335852"/>
    <lineage>
        <taxon>Eukaryota</taxon>
        <taxon>Fungi</taxon>
        <taxon>Dikarya</taxon>
        <taxon>Ascomycota</taxon>
        <taxon>Pezizomycotina</taxon>
        <taxon>Sordariomycetes</taxon>
        <taxon>Xylariomycetidae</taxon>
        <taxon>Amphisphaeriales</taxon>
        <taxon>Apiosporaceae</taxon>
        <taxon>Apiospora</taxon>
    </lineage>
</organism>
<accession>A0ABR2HKJ9</accession>
<keyword evidence="1" id="KW-0812">Transmembrane</keyword>
<reference evidence="2 3" key="1">
    <citation type="journal article" date="2024" name="IMA Fungus">
        <title>Apiospora arundinis, a panoply of carbohydrate-active enzymes and secondary metabolites.</title>
        <authorList>
            <person name="Sorensen T."/>
            <person name="Petersen C."/>
            <person name="Muurmann A.T."/>
            <person name="Christiansen J.V."/>
            <person name="Brundto M.L."/>
            <person name="Overgaard C.K."/>
            <person name="Boysen A.T."/>
            <person name="Wollenberg R.D."/>
            <person name="Larsen T.O."/>
            <person name="Sorensen J.L."/>
            <person name="Nielsen K.L."/>
            <person name="Sondergaard T.E."/>
        </authorList>
    </citation>
    <scope>NUCLEOTIDE SEQUENCE [LARGE SCALE GENOMIC DNA]</scope>
    <source>
        <strain evidence="2 3">AAU 773</strain>
    </source>
</reference>
<gene>
    <name evidence="2" type="ORF">PGQ11_015155</name>
</gene>
<evidence type="ECO:0000313" key="3">
    <source>
        <dbReference type="Proteomes" id="UP001390339"/>
    </source>
</evidence>
<name>A0ABR2HKJ9_9PEZI</name>
<keyword evidence="1" id="KW-0472">Membrane</keyword>
<sequence>MKLPLNLRFWNRWVKSSSDDGDLAIEELGGEYHRFFDLVLDEAVLWCTVVILIATTAGILGSQLTATQEPIPDERRIALLALLWQALLQLLVNYCTVVPVLREQRQQRKKGAYSFTQHNSNNKHDVVIRVHYAVFYGCVVASVVATVLAPMLLVAVPNNNPTASNVANFASNIFAAIAASQLAAGITSGLRRME</sequence>
<keyword evidence="1" id="KW-1133">Transmembrane helix</keyword>